<feature type="region of interest" description="Disordered" evidence="3">
    <location>
        <begin position="771"/>
        <end position="790"/>
    </location>
</feature>
<evidence type="ECO:0000256" key="2">
    <source>
        <dbReference type="ARBA" id="ARBA00022833"/>
    </source>
</evidence>
<feature type="compositionally biased region" description="Basic and acidic residues" evidence="3">
    <location>
        <begin position="641"/>
        <end position="659"/>
    </location>
</feature>
<feature type="region of interest" description="Disordered" evidence="3">
    <location>
        <begin position="617"/>
        <end position="759"/>
    </location>
</feature>
<organism evidence="4 5">
    <name type="scientific">Scytalidium lignicola</name>
    <name type="common">Hyphomycete</name>
    <dbReference type="NCBI Taxonomy" id="5539"/>
    <lineage>
        <taxon>Eukaryota</taxon>
        <taxon>Fungi</taxon>
        <taxon>Dikarya</taxon>
        <taxon>Ascomycota</taxon>
        <taxon>Pezizomycotina</taxon>
        <taxon>Leotiomycetes</taxon>
        <taxon>Leotiomycetes incertae sedis</taxon>
        <taxon>Scytalidium</taxon>
    </lineage>
</organism>
<dbReference type="InterPro" id="IPR001370">
    <property type="entry name" value="BIR_rpt"/>
</dbReference>
<keyword evidence="1" id="KW-0479">Metal-binding</keyword>
<feature type="compositionally biased region" description="Basic residues" evidence="3">
    <location>
        <begin position="210"/>
        <end position="222"/>
    </location>
</feature>
<dbReference type="Gene3D" id="1.10.1170.10">
    <property type="entry name" value="Inhibitor Of Apoptosis Protein (2mihbC-IAP-1), Chain A"/>
    <property type="match status" value="2"/>
</dbReference>
<feature type="compositionally biased region" description="Low complexity" evidence="3">
    <location>
        <begin position="720"/>
        <end position="730"/>
    </location>
</feature>
<feature type="compositionally biased region" description="Basic residues" evidence="3">
    <location>
        <begin position="270"/>
        <end position="286"/>
    </location>
</feature>
<evidence type="ECO:0000313" key="5">
    <source>
        <dbReference type="Proteomes" id="UP000258309"/>
    </source>
</evidence>
<feature type="compositionally biased region" description="Low complexity" evidence="3">
    <location>
        <begin position="690"/>
        <end position="708"/>
    </location>
</feature>
<dbReference type="OrthoDB" id="2196114at2759"/>
<feature type="compositionally biased region" description="Basic and acidic residues" evidence="3">
    <location>
        <begin position="405"/>
        <end position="415"/>
    </location>
</feature>
<evidence type="ECO:0000256" key="3">
    <source>
        <dbReference type="SAM" id="MobiDB-lite"/>
    </source>
</evidence>
<name>A0A3E2HAW3_SCYLI</name>
<comment type="caution">
    <text evidence="4">The sequence shown here is derived from an EMBL/GenBank/DDBJ whole genome shotgun (WGS) entry which is preliminary data.</text>
</comment>
<feature type="compositionally biased region" description="Polar residues" evidence="3">
    <location>
        <begin position="349"/>
        <end position="369"/>
    </location>
</feature>
<dbReference type="Pfam" id="PF00653">
    <property type="entry name" value="BIR"/>
    <property type="match status" value="2"/>
</dbReference>
<dbReference type="SMART" id="SM00238">
    <property type="entry name" value="BIR"/>
    <property type="match status" value="2"/>
</dbReference>
<feature type="compositionally biased region" description="Polar residues" evidence="3">
    <location>
        <begin position="745"/>
        <end position="759"/>
    </location>
</feature>
<sequence>MEIADVADQYFTYQDRLASFQVAHPLPKRRGSNANSKAPKSLKWPHKFLSADALAKAGFFYHPLEVNPDNVACFLCHSFLDGWEKGDDPLAEHLKLSPDCGWAILATIEAQDEDLSEHNPLSPEMVSARKATFADKWPYESKKGWKCKVKQMVDAGWMYTPMPESDDMATCVYCQLALDGWEPSDKPWDEHHVRSPGCSFFMLAEEHKQSRTSKNSRAKKDRTSKQSRLSTQSAFTTASEAPSFIDLPVEDQDSILTTSTSASTTQSVKKMAKEKKGSTKARKTKAKKSEAVEIVPPESEYTITEIKPNSKTGRGRKRKSDEVTDANVSVVDVEAPPPKRRNTRMRGSLATNESVSNIQGQENTEQQLETGRRRGRSSTTKASRKASVSKKESLSSAIPNDEEIDRALEADLERELTEDEDNPPVILPKKTTRPSKATKAGYDMFDPEPAEIDEAIIDAEIDAIELESKPLPKTKGGKAKTTRKVSAKQQAAAAKKKAVMAEAEAAAHLINDSLQNILEPVTEIAPARGKRAASRQLPQQPPAKSKKQSTLVEQKASSDDDTDRRDSMAENDDSIISQSTVIRGEQPLRESILKNGLALHKDKGKDIEETLETAEDSVTLTEIHPPPARIIKGKKTSQVVKDAHLVDEKPTSEPEHMEDSIVSIAPPTKAPKARGRPQKAAAHIPQPTTSAVGAPRSPSPSPREATPSQSPQSSDAENHPPSSKPSMAKSPLPPVSRTPLEAKTPTMSPSKRNVISGLQSTEPWTAVDLDTFLQSPGSKGPGLFDPQVENLKNGELTTPEKKMSVEEWIYHNAQLAEEKLRNECEKMVGDFEREGGRAMRALEGLISHE</sequence>
<feature type="non-terminal residue" evidence="4">
    <location>
        <position position="1"/>
    </location>
</feature>
<feature type="region of interest" description="Disordered" evidence="3">
    <location>
        <begin position="257"/>
        <end position="447"/>
    </location>
</feature>
<dbReference type="AlphaFoldDB" id="A0A3E2HAW3"/>
<feature type="compositionally biased region" description="Polar residues" evidence="3">
    <location>
        <begin position="226"/>
        <end position="237"/>
    </location>
</feature>
<dbReference type="PANTHER" id="PTHR46771:SF5">
    <property type="entry name" value="DETERIN"/>
    <property type="match status" value="1"/>
</dbReference>
<dbReference type="STRING" id="5539.A0A3E2HAW3"/>
<keyword evidence="5" id="KW-1185">Reference proteome</keyword>
<dbReference type="PANTHER" id="PTHR46771">
    <property type="entry name" value="DETERIN"/>
    <property type="match status" value="1"/>
</dbReference>
<reference evidence="4 5" key="1">
    <citation type="submission" date="2018-05" db="EMBL/GenBank/DDBJ databases">
        <title>Draft genome sequence of Scytalidium lignicola DSM 105466, a ubiquitous saprotrophic fungus.</title>
        <authorList>
            <person name="Buettner E."/>
            <person name="Gebauer A.M."/>
            <person name="Hofrichter M."/>
            <person name="Liers C."/>
            <person name="Kellner H."/>
        </authorList>
    </citation>
    <scope>NUCLEOTIDE SEQUENCE [LARGE SCALE GENOMIC DNA]</scope>
    <source>
        <strain evidence="4 5">DSM 105466</strain>
    </source>
</reference>
<gene>
    <name evidence="4" type="ORF">B7463_g5772</name>
</gene>
<dbReference type="PROSITE" id="PS50143">
    <property type="entry name" value="BIR_REPEAT_2"/>
    <property type="match status" value="2"/>
</dbReference>
<feature type="region of interest" description="Disordered" evidence="3">
    <location>
        <begin position="525"/>
        <end position="587"/>
    </location>
</feature>
<feature type="compositionally biased region" description="Basic residues" evidence="3">
    <location>
        <begin position="475"/>
        <end position="486"/>
    </location>
</feature>
<feature type="region of interest" description="Disordered" evidence="3">
    <location>
        <begin position="468"/>
        <end position="488"/>
    </location>
</feature>
<feature type="compositionally biased region" description="Basic and acidic residues" evidence="3">
    <location>
        <begin position="556"/>
        <end position="568"/>
    </location>
</feature>
<proteinExistence type="predicted"/>
<evidence type="ECO:0000313" key="4">
    <source>
        <dbReference type="EMBL" id="RFU30538.1"/>
    </source>
</evidence>
<dbReference type="SUPFAM" id="SSF57924">
    <property type="entry name" value="Inhibitor of apoptosis (IAP) repeat"/>
    <property type="match status" value="2"/>
</dbReference>
<evidence type="ECO:0000256" key="1">
    <source>
        <dbReference type="ARBA" id="ARBA00022723"/>
    </source>
</evidence>
<keyword evidence="2" id="KW-0862">Zinc</keyword>
<protein>
    <recommendedName>
        <fullName evidence="6">BIR-domain-containing protein</fullName>
    </recommendedName>
</protein>
<dbReference type="CDD" id="cd00022">
    <property type="entry name" value="BIR"/>
    <property type="match status" value="2"/>
</dbReference>
<feature type="non-terminal residue" evidence="4">
    <location>
        <position position="849"/>
    </location>
</feature>
<feature type="region of interest" description="Disordered" evidence="3">
    <location>
        <begin position="206"/>
        <end position="237"/>
    </location>
</feature>
<dbReference type="GO" id="GO:0046872">
    <property type="term" value="F:metal ion binding"/>
    <property type="evidence" value="ECO:0007669"/>
    <property type="project" value="UniProtKB-KW"/>
</dbReference>
<dbReference type="Proteomes" id="UP000258309">
    <property type="component" value="Unassembled WGS sequence"/>
</dbReference>
<dbReference type="EMBL" id="NCSJ02000097">
    <property type="protein sequence ID" value="RFU30538.1"/>
    <property type="molecule type" value="Genomic_DNA"/>
</dbReference>
<feature type="compositionally biased region" description="Low complexity" evidence="3">
    <location>
        <begin position="257"/>
        <end position="267"/>
    </location>
</feature>
<dbReference type="InterPro" id="IPR051190">
    <property type="entry name" value="Baculoviral_IAP"/>
</dbReference>
<dbReference type="OMA" id="DEHYNRS"/>
<evidence type="ECO:0008006" key="6">
    <source>
        <dbReference type="Google" id="ProtNLM"/>
    </source>
</evidence>
<accession>A0A3E2HAW3</accession>